<keyword evidence="2 4" id="KW-0560">Oxidoreductase</keyword>
<dbReference type="AlphaFoldDB" id="A0AAE3VSN1"/>
<evidence type="ECO:0000256" key="1">
    <source>
        <dbReference type="ARBA" id="ARBA00006484"/>
    </source>
</evidence>
<sequence>MSDRLAGKTALVTGAAQGIGKAIAARLAADGAKVIVADLNEAGGKAVAEEIGKGAIAISCDVSDPASVAALFEQIDKETGGIDILVNNASIVPFVAWDDVDLAHWQTIIGTNLTGTFLVSRAATDQMRAKNKPGRVISISSNTFFAGTPNMAAYVAAKGGVIGLTRALATELGAYGITANAVTPGLIESDGVKKSPHNEAFEFVEMLQAVKGKGQPEHIADAVAFLASDDARWITGQTINVDAGMVRH</sequence>
<evidence type="ECO:0000259" key="3">
    <source>
        <dbReference type="SMART" id="SM00822"/>
    </source>
</evidence>
<name>A0AAE3VSN1_9HYPH</name>
<dbReference type="GO" id="GO:0050235">
    <property type="term" value="F:pyridoxal 4-dehydrogenase activity"/>
    <property type="evidence" value="ECO:0007669"/>
    <property type="project" value="UniProtKB-EC"/>
</dbReference>
<comment type="caution">
    <text evidence="4">The sequence shown here is derived from an EMBL/GenBank/DDBJ whole genome shotgun (WGS) entry which is preliminary data.</text>
</comment>
<comment type="similarity">
    <text evidence="1">Belongs to the short-chain dehydrogenases/reductases (SDR) family.</text>
</comment>
<dbReference type="EMBL" id="JAUSUL010000005">
    <property type="protein sequence ID" value="MDQ0317401.1"/>
    <property type="molecule type" value="Genomic_DNA"/>
</dbReference>
<dbReference type="PANTHER" id="PTHR24321">
    <property type="entry name" value="DEHYDROGENASES, SHORT CHAIN"/>
    <property type="match status" value="1"/>
</dbReference>
<evidence type="ECO:0000313" key="5">
    <source>
        <dbReference type="Proteomes" id="UP001229244"/>
    </source>
</evidence>
<dbReference type="InterPro" id="IPR002347">
    <property type="entry name" value="SDR_fam"/>
</dbReference>
<evidence type="ECO:0000313" key="4">
    <source>
        <dbReference type="EMBL" id="MDQ0317401.1"/>
    </source>
</evidence>
<dbReference type="PROSITE" id="PS00061">
    <property type="entry name" value="ADH_SHORT"/>
    <property type="match status" value="1"/>
</dbReference>
<organism evidence="4 5">
    <name type="scientific">Amorphus orientalis</name>
    <dbReference type="NCBI Taxonomy" id="649198"/>
    <lineage>
        <taxon>Bacteria</taxon>
        <taxon>Pseudomonadati</taxon>
        <taxon>Pseudomonadota</taxon>
        <taxon>Alphaproteobacteria</taxon>
        <taxon>Hyphomicrobiales</taxon>
        <taxon>Amorphaceae</taxon>
        <taxon>Amorphus</taxon>
    </lineage>
</organism>
<accession>A0AAE3VSN1</accession>
<keyword evidence="5" id="KW-1185">Reference proteome</keyword>
<dbReference type="PRINTS" id="PR00080">
    <property type="entry name" value="SDRFAMILY"/>
</dbReference>
<dbReference type="RefSeq" id="WP_306887319.1">
    <property type="nucleotide sequence ID" value="NZ_JAUSUL010000005.1"/>
</dbReference>
<dbReference type="Proteomes" id="UP001229244">
    <property type="component" value="Unassembled WGS sequence"/>
</dbReference>
<dbReference type="PRINTS" id="PR00081">
    <property type="entry name" value="GDHRDH"/>
</dbReference>
<dbReference type="EC" id="1.1.1.107" evidence="4"/>
<feature type="domain" description="Ketoreductase" evidence="3">
    <location>
        <begin position="8"/>
        <end position="185"/>
    </location>
</feature>
<dbReference type="FunFam" id="3.40.50.720:FF:000084">
    <property type="entry name" value="Short-chain dehydrogenase reductase"/>
    <property type="match status" value="1"/>
</dbReference>
<gene>
    <name evidence="4" type="ORF">J2S73_003885</name>
</gene>
<evidence type="ECO:0000256" key="2">
    <source>
        <dbReference type="ARBA" id="ARBA00023002"/>
    </source>
</evidence>
<dbReference type="Gene3D" id="3.40.50.720">
    <property type="entry name" value="NAD(P)-binding Rossmann-like Domain"/>
    <property type="match status" value="1"/>
</dbReference>
<dbReference type="InterPro" id="IPR020904">
    <property type="entry name" value="Sc_DH/Rdtase_CS"/>
</dbReference>
<dbReference type="Pfam" id="PF13561">
    <property type="entry name" value="adh_short_C2"/>
    <property type="match status" value="1"/>
</dbReference>
<proteinExistence type="inferred from homology"/>
<dbReference type="InterPro" id="IPR057326">
    <property type="entry name" value="KR_dom"/>
</dbReference>
<dbReference type="SMART" id="SM00822">
    <property type="entry name" value="PKS_KR"/>
    <property type="match status" value="1"/>
</dbReference>
<dbReference type="InterPro" id="IPR036291">
    <property type="entry name" value="NAD(P)-bd_dom_sf"/>
</dbReference>
<dbReference type="PANTHER" id="PTHR24321:SF14">
    <property type="entry name" value="SHORT-CHAIN TYPE DEHYDROGENASE_REDUCTASE BLR2146-RELATED"/>
    <property type="match status" value="1"/>
</dbReference>
<reference evidence="4" key="1">
    <citation type="submission" date="2023-07" db="EMBL/GenBank/DDBJ databases">
        <title>Genomic Encyclopedia of Type Strains, Phase IV (KMG-IV): sequencing the most valuable type-strain genomes for metagenomic binning, comparative biology and taxonomic classification.</title>
        <authorList>
            <person name="Goeker M."/>
        </authorList>
    </citation>
    <scope>NUCLEOTIDE SEQUENCE</scope>
    <source>
        <strain evidence="4">DSM 21202</strain>
    </source>
</reference>
<dbReference type="SUPFAM" id="SSF51735">
    <property type="entry name" value="NAD(P)-binding Rossmann-fold domains"/>
    <property type="match status" value="1"/>
</dbReference>
<protein>
    <submittedName>
        <fullName evidence="4">Pyridoxal 4-dehydrogenase</fullName>
        <ecNumber evidence="4">1.1.1.107</ecNumber>
    </submittedName>
</protein>